<keyword evidence="2" id="KW-0812">Transmembrane</keyword>
<dbReference type="RefSeq" id="WP_238245246.1">
    <property type="nucleotide sequence ID" value="NZ_BPQP01000055.1"/>
</dbReference>
<evidence type="ECO:0000256" key="3">
    <source>
        <dbReference type="ARBA" id="ARBA00022989"/>
    </source>
</evidence>
<reference evidence="7" key="2">
    <citation type="submission" date="2021-08" db="EMBL/GenBank/DDBJ databases">
        <authorList>
            <person name="Tani A."/>
            <person name="Ola A."/>
            <person name="Ogura Y."/>
            <person name="Katsura K."/>
            <person name="Hayashi T."/>
        </authorList>
    </citation>
    <scope>NUCLEOTIDE SEQUENCE</scope>
    <source>
        <strain evidence="7">DSM 19015</strain>
    </source>
</reference>
<name>A0ABQ4S109_9HYPH</name>
<evidence type="ECO:0000313" key="7">
    <source>
        <dbReference type="EMBL" id="GJD96127.1"/>
    </source>
</evidence>
<feature type="domain" description="TonB C-terminal" evidence="6">
    <location>
        <begin position="34"/>
        <end position="126"/>
    </location>
</feature>
<keyword evidence="5" id="KW-0732">Signal</keyword>
<evidence type="ECO:0000259" key="6">
    <source>
        <dbReference type="PROSITE" id="PS52015"/>
    </source>
</evidence>
<dbReference type="InterPro" id="IPR037682">
    <property type="entry name" value="TonB_C"/>
</dbReference>
<evidence type="ECO:0000256" key="1">
    <source>
        <dbReference type="ARBA" id="ARBA00004167"/>
    </source>
</evidence>
<keyword evidence="4" id="KW-0472">Membrane</keyword>
<dbReference type="EMBL" id="BPQP01000055">
    <property type="protein sequence ID" value="GJD96127.1"/>
    <property type="molecule type" value="Genomic_DNA"/>
</dbReference>
<evidence type="ECO:0000256" key="4">
    <source>
        <dbReference type="ARBA" id="ARBA00023136"/>
    </source>
</evidence>
<dbReference type="Gene3D" id="3.30.1150.10">
    <property type="match status" value="1"/>
</dbReference>
<feature type="chain" id="PRO_5045237410" description="TonB C-terminal domain-containing protein" evidence="5">
    <location>
        <begin position="25"/>
        <end position="126"/>
    </location>
</feature>
<dbReference type="Proteomes" id="UP001055125">
    <property type="component" value="Unassembled WGS sequence"/>
</dbReference>
<evidence type="ECO:0000313" key="8">
    <source>
        <dbReference type="Proteomes" id="UP001055125"/>
    </source>
</evidence>
<keyword evidence="3" id="KW-1133">Transmembrane helix</keyword>
<accession>A0ABQ4S109</accession>
<dbReference type="PROSITE" id="PS52015">
    <property type="entry name" value="TONB_CTD"/>
    <property type="match status" value="1"/>
</dbReference>
<comment type="caution">
    <text evidence="7">The sequence shown here is derived from an EMBL/GenBank/DDBJ whole genome shotgun (WGS) entry which is preliminary data.</text>
</comment>
<keyword evidence="8" id="KW-1185">Reference proteome</keyword>
<gene>
    <name evidence="7" type="ORF">OCOJLMKI_3345</name>
</gene>
<evidence type="ECO:0000256" key="2">
    <source>
        <dbReference type="ARBA" id="ARBA00022692"/>
    </source>
</evidence>
<dbReference type="SUPFAM" id="SSF74653">
    <property type="entry name" value="TolA/TonB C-terminal domain"/>
    <property type="match status" value="1"/>
</dbReference>
<feature type="signal peptide" evidence="5">
    <location>
        <begin position="1"/>
        <end position="24"/>
    </location>
</feature>
<sequence>MGLRSFIWSAGLCAVLLASSEVWAQDQTPPDVREWLSTVVTKITKAGGKETNPSRGRASRPVTIRVQIAADGFVNRVVVEKSSGSPELDERARSVVRAAGPFRPPPAPLLTEAGSTELSFPLRLGR</sequence>
<dbReference type="InterPro" id="IPR006260">
    <property type="entry name" value="TonB/TolA_C"/>
</dbReference>
<evidence type="ECO:0000256" key="5">
    <source>
        <dbReference type="SAM" id="SignalP"/>
    </source>
</evidence>
<dbReference type="Pfam" id="PF13103">
    <property type="entry name" value="TonB_2"/>
    <property type="match status" value="1"/>
</dbReference>
<proteinExistence type="predicted"/>
<reference evidence="7" key="1">
    <citation type="journal article" date="2021" name="Front. Microbiol.">
        <title>Comprehensive Comparative Genomics and Phenotyping of Methylobacterium Species.</title>
        <authorList>
            <person name="Alessa O."/>
            <person name="Ogura Y."/>
            <person name="Fujitani Y."/>
            <person name="Takami H."/>
            <person name="Hayashi T."/>
            <person name="Sahin N."/>
            <person name="Tani A."/>
        </authorList>
    </citation>
    <scope>NUCLEOTIDE SEQUENCE</scope>
    <source>
        <strain evidence="7">DSM 19015</strain>
    </source>
</reference>
<protein>
    <recommendedName>
        <fullName evidence="6">TonB C-terminal domain-containing protein</fullName>
    </recommendedName>
</protein>
<organism evidence="7 8">
    <name type="scientific">Methylobacterium iners</name>
    <dbReference type="NCBI Taxonomy" id="418707"/>
    <lineage>
        <taxon>Bacteria</taxon>
        <taxon>Pseudomonadati</taxon>
        <taxon>Pseudomonadota</taxon>
        <taxon>Alphaproteobacteria</taxon>
        <taxon>Hyphomicrobiales</taxon>
        <taxon>Methylobacteriaceae</taxon>
        <taxon>Methylobacterium</taxon>
    </lineage>
</organism>
<dbReference type="NCBIfam" id="TIGR01352">
    <property type="entry name" value="tonB_Cterm"/>
    <property type="match status" value="1"/>
</dbReference>
<comment type="subcellular location">
    <subcellularLocation>
        <location evidence="1">Membrane</location>
        <topology evidence="1">Single-pass membrane protein</topology>
    </subcellularLocation>
</comment>